<evidence type="ECO:0000313" key="1">
    <source>
        <dbReference type="EMBL" id="KAI8558383.1"/>
    </source>
</evidence>
<gene>
    <name evidence="1" type="ORF">RHMOL_Rhmol04G0087700</name>
</gene>
<organism evidence="1 2">
    <name type="scientific">Rhododendron molle</name>
    <name type="common">Chinese azalea</name>
    <name type="synonym">Azalea mollis</name>
    <dbReference type="NCBI Taxonomy" id="49168"/>
    <lineage>
        <taxon>Eukaryota</taxon>
        <taxon>Viridiplantae</taxon>
        <taxon>Streptophyta</taxon>
        <taxon>Embryophyta</taxon>
        <taxon>Tracheophyta</taxon>
        <taxon>Spermatophyta</taxon>
        <taxon>Magnoliopsida</taxon>
        <taxon>eudicotyledons</taxon>
        <taxon>Gunneridae</taxon>
        <taxon>Pentapetalae</taxon>
        <taxon>asterids</taxon>
        <taxon>Ericales</taxon>
        <taxon>Ericaceae</taxon>
        <taxon>Ericoideae</taxon>
        <taxon>Rhodoreae</taxon>
        <taxon>Rhododendron</taxon>
    </lineage>
</organism>
<dbReference type="Proteomes" id="UP001062846">
    <property type="component" value="Chromosome 4"/>
</dbReference>
<protein>
    <submittedName>
        <fullName evidence="1">Uncharacterized protein</fullName>
    </submittedName>
</protein>
<keyword evidence="2" id="KW-1185">Reference proteome</keyword>
<sequence length="252" mass="29488">MSNICEGRGSGDWNLQFRGTLRVRENQQYEDLKQRLNGVTLDPSKPDSLQWIWTADKTFSVKSVYRQWESLTQSPNALLGSLWKNLSPPKVEIFSWMAIQDRVATRSVLVDRNVISEIHLAVCPLCALHEETPQHLLLHCRFAWVVWSEIMEWWNLQWACPSSVAELALWWFGNRFRNLEKAIWEVCFCATLWPIWLTRNDYIFNGATTQASEVAELVKTRVAMWMKAKFDIKIYTVEDFKGYLNGIRKVKV</sequence>
<accession>A0ACC0P0W3</accession>
<reference evidence="1" key="1">
    <citation type="submission" date="2022-02" db="EMBL/GenBank/DDBJ databases">
        <title>Plant Genome Project.</title>
        <authorList>
            <person name="Zhang R.-G."/>
        </authorList>
    </citation>
    <scope>NUCLEOTIDE SEQUENCE</scope>
    <source>
        <strain evidence="1">AT1</strain>
    </source>
</reference>
<name>A0ACC0P0W3_RHOML</name>
<dbReference type="EMBL" id="CM046391">
    <property type="protein sequence ID" value="KAI8558383.1"/>
    <property type="molecule type" value="Genomic_DNA"/>
</dbReference>
<evidence type="ECO:0000313" key="2">
    <source>
        <dbReference type="Proteomes" id="UP001062846"/>
    </source>
</evidence>
<comment type="caution">
    <text evidence="1">The sequence shown here is derived from an EMBL/GenBank/DDBJ whole genome shotgun (WGS) entry which is preliminary data.</text>
</comment>
<proteinExistence type="predicted"/>